<accession>A0AAI9UC30</accession>
<feature type="region of interest" description="Disordered" evidence="1">
    <location>
        <begin position="1"/>
        <end position="25"/>
    </location>
</feature>
<feature type="compositionally biased region" description="Basic and acidic residues" evidence="1">
    <location>
        <begin position="120"/>
        <end position="136"/>
    </location>
</feature>
<keyword evidence="3" id="KW-1185">Reference proteome</keyword>
<evidence type="ECO:0000313" key="3">
    <source>
        <dbReference type="Proteomes" id="UP001239213"/>
    </source>
</evidence>
<feature type="region of interest" description="Disordered" evidence="1">
    <location>
        <begin position="91"/>
        <end position="158"/>
    </location>
</feature>
<gene>
    <name evidence="2" type="ORF">CCUS01_10551</name>
</gene>
<organism evidence="2 3">
    <name type="scientific">Colletotrichum cuscutae</name>
    <dbReference type="NCBI Taxonomy" id="1209917"/>
    <lineage>
        <taxon>Eukaryota</taxon>
        <taxon>Fungi</taxon>
        <taxon>Dikarya</taxon>
        <taxon>Ascomycota</taxon>
        <taxon>Pezizomycotina</taxon>
        <taxon>Sordariomycetes</taxon>
        <taxon>Hypocreomycetidae</taxon>
        <taxon>Glomerellales</taxon>
        <taxon>Glomerellaceae</taxon>
        <taxon>Colletotrichum</taxon>
        <taxon>Colletotrichum acutatum species complex</taxon>
    </lineage>
</organism>
<name>A0AAI9UC30_9PEZI</name>
<dbReference type="Proteomes" id="UP001239213">
    <property type="component" value="Unassembled WGS sequence"/>
</dbReference>
<sequence length="158" mass="17350">MYKRRGPRPPSRGLRSEPSIDDTTKNHQVNNLTVLLLLLLPFLHMSSIESQQYLKAILRDKTDNSKTSNNKNNSSTMSGSFYESALVIPHMQASAMPRRPRQPAPAPRATVGAMSSESTLVDKDGVPVMSKEKNEANGDISGSSSSSKNLLKRLLKKA</sequence>
<evidence type="ECO:0000313" key="2">
    <source>
        <dbReference type="EMBL" id="KAK1454258.1"/>
    </source>
</evidence>
<reference evidence="2" key="1">
    <citation type="submission" date="2016-11" db="EMBL/GenBank/DDBJ databases">
        <title>The genome sequence of Colletotrichum cuscutae.</title>
        <authorList>
            <person name="Baroncelli R."/>
        </authorList>
    </citation>
    <scope>NUCLEOTIDE SEQUENCE</scope>
    <source>
        <strain evidence="2">IMI 304802</strain>
    </source>
</reference>
<dbReference type="AlphaFoldDB" id="A0AAI9UC30"/>
<comment type="caution">
    <text evidence="2">The sequence shown here is derived from an EMBL/GenBank/DDBJ whole genome shotgun (WGS) entry which is preliminary data.</text>
</comment>
<protein>
    <submittedName>
        <fullName evidence="2">Uncharacterized protein</fullName>
    </submittedName>
</protein>
<proteinExistence type="predicted"/>
<evidence type="ECO:0000256" key="1">
    <source>
        <dbReference type="SAM" id="MobiDB-lite"/>
    </source>
</evidence>
<dbReference type="EMBL" id="MPDP01000292">
    <property type="protein sequence ID" value="KAK1454258.1"/>
    <property type="molecule type" value="Genomic_DNA"/>
</dbReference>